<dbReference type="EMBL" id="BMWX01000003">
    <property type="protein sequence ID" value="GGZ26868.1"/>
    <property type="molecule type" value="Genomic_DNA"/>
</dbReference>
<dbReference type="SUPFAM" id="SSF54593">
    <property type="entry name" value="Glyoxalase/Bleomycin resistance protein/Dihydroxybiphenyl dioxygenase"/>
    <property type="match status" value="1"/>
</dbReference>
<dbReference type="RefSeq" id="WP_018473143.1">
    <property type="nucleotide sequence ID" value="NZ_BMWX01000003.1"/>
</dbReference>
<dbReference type="NCBIfam" id="NF008551">
    <property type="entry name" value="PRK11478.1"/>
    <property type="match status" value="1"/>
</dbReference>
<gene>
    <name evidence="3" type="primary">ywkD</name>
    <name evidence="3" type="ORF">GCM10007049_19500</name>
</gene>
<dbReference type="PANTHER" id="PTHR36113">
    <property type="entry name" value="LYASE, PUTATIVE-RELATED-RELATED"/>
    <property type="match status" value="1"/>
</dbReference>
<dbReference type="Proteomes" id="UP000619457">
    <property type="component" value="Unassembled WGS sequence"/>
</dbReference>
<dbReference type="CDD" id="cd08352">
    <property type="entry name" value="VOC_Bs_YwkD_like"/>
    <property type="match status" value="1"/>
</dbReference>
<dbReference type="InterPro" id="IPR004360">
    <property type="entry name" value="Glyas_Fos-R_dOase_dom"/>
</dbReference>
<organism evidence="3 4">
    <name type="scientific">Echinicola pacifica</name>
    <dbReference type="NCBI Taxonomy" id="346377"/>
    <lineage>
        <taxon>Bacteria</taxon>
        <taxon>Pseudomonadati</taxon>
        <taxon>Bacteroidota</taxon>
        <taxon>Cytophagia</taxon>
        <taxon>Cytophagales</taxon>
        <taxon>Cyclobacteriaceae</taxon>
        <taxon>Echinicola</taxon>
    </lineage>
</organism>
<dbReference type="AlphaFoldDB" id="A0A918PZ48"/>
<evidence type="ECO:0000259" key="2">
    <source>
        <dbReference type="PROSITE" id="PS51819"/>
    </source>
</evidence>
<dbReference type="PROSITE" id="PS51819">
    <property type="entry name" value="VOC"/>
    <property type="match status" value="1"/>
</dbReference>
<dbReference type="InterPro" id="IPR037478">
    <property type="entry name" value="YwkD-like_dom"/>
</dbReference>
<dbReference type="Gene3D" id="3.10.180.10">
    <property type="entry name" value="2,3-Dihydroxybiphenyl 1,2-Dioxygenase, domain 1"/>
    <property type="match status" value="1"/>
</dbReference>
<protein>
    <recommendedName>
        <fullName evidence="2">VOC domain-containing protein</fullName>
    </recommendedName>
</protein>
<dbReference type="PANTHER" id="PTHR36113:SF6">
    <property type="entry name" value="FOSFOMYCIN RESISTANCE PROTEIN FOSX"/>
    <property type="match status" value="1"/>
</dbReference>
<dbReference type="GO" id="GO:0046872">
    <property type="term" value="F:metal ion binding"/>
    <property type="evidence" value="ECO:0007669"/>
    <property type="project" value="UniProtKB-KW"/>
</dbReference>
<keyword evidence="1" id="KW-0479">Metal-binding</keyword>
<evidence type="ECO:0000256" key="1">
    <source>
        <dbReference type="ARBA" id="ARBA00022723"/>
    </source>
</evidence>
<sequence length="130" mass="15070">MMKLKGVHHIAIICGDYAQSKDFYTRILGLEILQEVYRESRDSYKLDLALEGRYIIELFSFPEPPERLSRPEAKGLRHLAFGVGDIEEAARYLKAEGLCVEDIRMDQLTGRRFLFFQDPDGLPLELYEVD</sequence>
<evidence type="ECO:0000313" key="4">
    <source>
        <dbReference type="Proteomes" id="UP000619457"/>
    </source>
</evidence>
<accession>A0A918PZ48</accession>
<name>A0A918PZ48_9BACT</name>
<dbReference type="Pfam" id="PF00903">
    <property type="entry name" value="Glyoxalase"/>
    <property type="match status" value="1"/>
</dbReference>
<evidence type="ECO:0000313" key="3">
    <source>
        <dbReference type="EMBL" id="GGZ26868.1"/>
    </source>
</evidence>
<comment type="caution">
    <text evidence="3">The sequence shown here is derived from an EMBL/GenBank/DDBJ whole genome shotgun (WGS) entry which is preliminary data.</text>
</comment>
<dbReference type="InterPro" id="IPR037523">
    <property type="entry name" value="VOC_core"/>
</dbReference>
<reference evidence="3" key="2">
    <citation type="submission" date="2020-09" db="EMBL/GenBank/DDBJ databases">
        <authorList>
            <person name="Sun Q."/>
            <person name="Kim S."/>
        </authorList>
    </citation>
    <scope>NUCLEOTIDE SEQUENCE</scope>
    <source>
        <strain evidence="3">KCTC 12368</strain>
    </source>
</reference>
<dbReference type="InterPro" id="IPR029068">
    <property type="entry name" value="Glyas_Bleomycin-R_OHBP_Dase"/>
</dbReference>
<reference evidence="3" key="1">
    <citation type="journal article" date="2014" name="Int. J. Syst. Evol. Microbiol.">
        <title>Complete genome sequence of Corynebacterium casei LMG S-19264T (=DSM 44701T), isolated from a smear-ripened cheese.</title>
        <authorList>
            <consortium name="US DOE Joint Genome Institute (JGI-PGF)"/>
            <person name="Walter F."/>
            <person name="Albersmeier A."/>
            <person name="Kalinowski J."/>
            <person name="Ruckert C."/>
        </authorList>
    </citation>
    <scope>NUCLEOTIDE SEQUENCE</scope>
    <source>
        <strain evidence="3">KCTC 12368</strain>
    </source>
</reference>
<keyword evidence="4" id="KW-1185">Reference proteome</keyword>
<dbReference type="InterPro" id="IPR051332">
    <property type="entry name" value="Fosfomycin_Res_Enzymes"/>
</dbReference>
<proteinExistence type="predicted"/>
<feature type="domain" description="VOC" evidence="2">
    <location>
        <begin position="6"/>
        <end position="129"/>
    </location>
</feature>